<dbReference type="InterPro" id="IPR050706">
    <property type="entry name" value="Cyclic-di-GMP_PDE-like"/>
</dbReference>
<dbReference type="CDD" id="cd01948">
    <property type="entry name" value="EAL"/>
    <property type="match status" value="1"/>
</dbReference>
<dbReference type="InterPro" id="IPR001633">
    <property type="entry name" value="EAL_dom"/>
</dbReference>
<evidence type="ECO:0000313" key="3">
    <source>
        <dbReference type="Proteomes" id="UP000183987"/>
    </source>
</evidence>
<sequence length="258" mass="28604">MPHRPQIVFTGDSLQPAWRPYVGGFTMAFQPIFDIATGQVFAHEALVRSPAGGPAAEVMRHVHRRTRYSFDRKCRIKAIAMAAALGLDSRLSLNCMPDVVMDPDTCIRATLIAADHYGLDPARLIFEFDERHYLRDPQHLRAVMTGYRRHGFLTAIDNFSSGFAGLGALCDRQTDMIKLDRTLIHRIDSDAERQRTVRSIAGLCAGLGLLVIAEGVESQVEFDALRHLGVAHIQGFYLSEPLMERLCGKAHVPLPAAA</sequence>
<dbReference type="Gene3D" id="3.20.20.450">
    <property type="entry name" value="EAL domain"/>
    <property type="match status" value="1"/>
</dbReference>
<dbReference type="RefSeq" id="WP_084114303.1">
    <property type="nucleotide sequence ID" value="NZ_FQUE01000004.1"/>
</dbReference>
<gene>
    <name evidence="2" type="ORF">SAMN05444339_10442</name>
</gene>
<name>A0A1M4ZLV5_LOKAT</name>
<dbReference type="PANTHER" id="PTHR33121">
    <property type="entry name" value="CYCLIC DI-GMP PHOSPHODIESTERASE PDEF"/>
    <property type="match status" value="1"/>
</dbReference>
<dbReference type="GO" id="GO:0071111">
    <property type="term" value="F:cyclic-guanylate-specific phosphodiesterase activity"/>
    <property type="evidence" value="ECO:0007669"/>
    <property type="project" value="InterPro"/>
</dbReference>
<dbReference type="PANTHER" id="PTHR33121:SF15">
    <property type="entry name" value="BLUE LIGHT- AND TEMPERATURE-REGULATED ANTIREPRESSOR BLUF"/>
    <property type="match status" value="1"/>
</dbReference>
<dbReference type="EMBL" id="FQUE01000004">
    <property type="protein sequence ID" value="SHF19049.1"/>
    <property type="molecule type" value="Genomic_DNA"/>
</dbReference>
<dbReference type="SUPFAM" id="SSF141868">
    <property type="entry name" value="EAL domain-like"/>
    <property type="match status" value="1"/>
</dbReference>
<dbReference type="InterPro" id="IPR035919">
    <property type="entry name" value="EAL_sf"/>
</dbReference>
<dbReference type="SMART" id="SM00052">
    <property type="entry name" value="EAL"/>
    <property type="match status" value="1"/>
</dbReference>
<evidence type="ECO:0000313" key="2">
    <source>
        <dbReference type="EMBL" id="SHF19049.1"/>
    </source>
</evidence>
<evidence type="ECO:0000259" key="1">
    <source>
        <dbReference type="PROSITE" id="PS50883"/>
    </source>
</evidence>
<dbReference type="OrthoDB" id="1673646at2"/>
<reference evidence="3" key="1">
    <citation type="submission" date="2016-11" db="EMBL/GenBank/DDBJ databases">
        <authorList>
            <person name="Varghese N."/>
            <person name="Submissions S."/>
        </authorList>
    </citation>
    <scope>NUCLEOTIDE SEQUENCE [LARGE SCALE GENOMIC DNA]</scope>
    <source>
        <strain evidence="3">DSM 29326</strain>
    </source>
</reference>
<dbReference type="AlphaFoldDB" id="A0A1M4ZLV5"/>
<keyword evidence="3" id="KW-1185">Reference proteome</keyword>
<dbReference type="Proteomes" id="UP000183987">
    <property type="component" value="Unassembled WGS sequence"/>
</dbReference>
<accession>A0A1M4ZLV5</accession>
<dbReference type="PROSITE" id="PS50883">
    <property type="entry name" value="EAL"/>
    <property type="match status" value="1"/>
</dbReference>
<protein>
    <submittedName>
        <fullName evidence="2">EAL domain, c-di-GMP-specific phosphodiesterase class I (Or its enzymatically inactive variant)</fullName>
    </submittedName>
</protein>
<organism evidence="2 3">
    <name type="scientific">Loktanella atrilutea</name>
    <dbReference type="NCBI Taxonomy" id="366533"/>
    <lineage>
        <taxon>Bacteria</taxon>
        <taxon>Pseudomonadati</taxon>
        <taxon>Pseudomonadota</taxon>
        <taxon>Alphaproteobacteria</taxon>
        <taxon>Rhodobacterales</taxon>
        <taxon>Roseobacteraceae</taxon>
        <taxon>Loktanella</taxon>
    </lineage>
</organism>
<dbReference type="Pfam" id="PF00563">
    <property type="entry name" value="EAL"/>
    <property type="match status" value="1"/>
</dbReference>
<dbReference type="STRING" id="366533.SAMN05444339_10442"/>
<feature type="domain" description="EAL" evidence="1">
    <location>
        <begin position="7"/>
        <end position="255"/>
    </location>
</feature>
<proteinExistence type="predicted"/>